<keyword evidence="1 4" id="KW-0489">Methyltransferase</keyword>
<comment type="similarity">
    <text evidence="4">Belongs to the protein N5-glutamine methyltransferase family. PrmB subfamily.</text>
</comment>
<evidence type="ECO:0000256" key="3">
    <source>
        <dbReference type="ARBA" id="ARBA00022691"/>
    </source>
</evidence>
<feature type="domain" description="Methyltransferase small" evidence="5">
    <location>
        <begin position="124"/>
        <end position="211"/>
    </location>
</feature>
<dbReference type="GO" id="GO:0036009">
    <property type="term" value="F:protein-glutamine N-methyltransferase activity"/>
    <property type="evidence" value="ECO:0007669"/>
    <property type="project" value="UniProtKB-UniRule"/>
</dbReference>
<evidence type="ECO:0000256" key="2">
    <source>
        <dbReference type="ARBA" id="ARBA00022679"/>
    </source>
</evidence>
<dbReference type="EMBL" id="DRKP01000190">
    <property type="protein sequence ID" value="HEB97763.1"/>
    <property type="molecule type" value="Genomic_DNA"/>
</dbReference>
<comment type="function">
    <text evidence="4">Methylates ribosomal protein uL3 on a specific glutamine residue.</text>
</comment>
<comment type="catalytic activity">
    <reaction evidence="4">
        <text>L-glutaminyl-[ribosomal protein uL3] + S-adenosyl-L-methionine = N(5)-methyl-L-glutaminyl-[ribosomal protein uL3] + S-adenosyl-L-homocysteine + H(+)</text>
        <dbReference type="Rhea" id="RHEA:45020"/>
        <dbReference type="Rhea" id="RHEA-COMP:11063"/>
        <dbReference type="Rhea" id="RHEA-COMP:11064"/>
        <dbReference type="ChEBI" id="CHEBI:15378"/>
        <dbReference type="ChEBI" id="CHEBI:30011"/>
        <dbReference type="ChEBI" id="CHEBI:57856"/>
        <dbReference type="ChEBI" id="CHEBI:59789"/>
        <dbReference type="ChEBI" id="CHEBI:61891"/>
        <dbReference type="EC" id="2.1.1.298"/>
    </reaction>
</comment>
<gene>
    <name evidence="4" type="primary">prmB</name>
    <name evidence="6" type="ORF">ENI96_15175</name>
</gene>
<dbReference type="InterPro" id="IPR029063">
    <property type="entry name" value="SAM-dependent_MTases_sf"/>
</dbReference>
<organism evidence="6">
    <name type="scientific">Sedimenticola thiotaurini</name>
    <dbReference type="NCBI Taxonomy" id="1543721"/>
    <lineage>
        <taxon>Bacteria</taxon>
        <taxon>Pseudomonadati</taxon>
        <taxon>Pseudomonadota</taxon>
        <taxon>Gammaproteobacteria</taxon>
        <taxon>Chromatiales</taxon>
        <taxon>Sedimenticolaceae</taxon>
        <taxon>Sedimenticola</taxon>
    </lineage>
</organism>
<keyword evidence="6" id="KW-0689">Ribosomal protein</keyword>
<dbReference type="Gene3D" id="3.40.50.150">
    <property type="entry name" value="Vaccinia Virus protein VP39"/>
    <property type="match status" value="1"/>
</dbReference>
<dbReference type="SUPFAM" id="SSF53335">
    <property type="entry name" value="S-adenosyl-L-methionine-dependent methyltransferases"/>
    <property type="match status" value="1"/>
</dbReference>
<reference evidence="6" key="1">
    <citation type="journal article" date="2020" name="mSystems">
        <title>Genome- and Community-Level Interaction Insights into Carbon Utilization and Element Cycling Functions of Hydrothermarchaeota in Hydrothermal Sediment.</title>
        <authorList>
            <person name="Zhou Z."/>
            <person name="Liu Y."/>
            <person name="Xu W."/>
            <person name="Pan J."/>
            <person name="Luo Z.H."/>
            <person name="Li M."/>
        </authorList>
    </citation>
    <scope>NUCLEOTIDE SEQUENCE [LARGE SCALE GENOMIC DNA]</scope>
    <source>
        <strain evidence="6">HyVt-443</strain>
    </source>
</reference>
<evidence type="ECO:0000256" key="4">
    <source>
        <dbReference type="HAMAP-Rule" id="MF_02125"/>
    </source>
</evidence>
<proteinExistence type="inferred from homology"/>
<keyword evidence="6" id="KW-0687">Ribonucleoprotein</keyword>
<dbReference type="Proteomes" id="UP000886251">
    <property type="component" value="Unassembled WGS sequence"/>
</dbReference>
<dbReference type="InterPro" id="IPR007848">
    <property type="entry name" value="Small_mtfrase_dom"/>
</dbReference>
<dbReference type="InterPro" id="IPR002052">
    <property type="entry name" value="DNA_methylase_N6_adenine_CS"/>
</dbReference>
<keyword evidence="3 4" id="KW-0949">S-adenosyl-L-methionine</keyword>
<dbReference type="Gene3D" id="1.10.8.10">
    <property type="entry name" value="DNA helicase RuvA subunit, C-terminal domain"/>
    <property type="match status" value="1"/>
</dbReference>
<evidence type="ECO:0000313" key="6">
    <source>
        <dbReference type="EMBL" id="HEB97763.1"/>
    </source>
</evidence>
<evidence type="ECO:0000256" key="1">
    <source>
        <dbReference type="ARBA" id="ARBA00022603"/>
    </source>
</evidence>
<dbReference type="CDD" id="cd02440">
    <property type="entry name" value="AdoMet_MTases"/>
    <property type="match status" value="1"/>
</dbReference>
<dbReference type="EC" id="2.1.1.298" evidence="4"/>
<accession>A0A831RN68</accession>
<keyword evidence="2 4" id="KW-0808">Transferase</keyword>
<dbReference type="NCBIfam" id="TIGR03533">
    <property type="entry name" value="L3_gln_methyl"/>
    <property type="match status" value="1"/>
</dbReference>
<dbReference type="PANTHER" id="PTHR47806">
    <property type="entry name" value="50S RIBOSOMAL PROTEIN L3 GLUTAMINE METHYLTRANSFERASE"/>
    <property type="match status" value="1"/>
</dbReference>
<name>A0A831RN68_9GAMM</name>
<dbReference type="PIRSF" id="PIRSF037167">
    <property type="entry name" value="Mtase_YfcB_prd"/>
    <property type="match status" value="1"/>
</dbReference>
<dbReference type="FunFam" id="3.40.50.150:FF:000042">
    <property type="entry name" value="50S ribosomal protein L3 glutamine methyltransferase"/>
    <property type="match status" value="1"/>
</dbReference>
<dbReference type="PROSITE" id="PS00092">
    <property type="entry name" value="N6_MTASE"/>
    <property type="match status" value="1"/>
</dbReference>
<comment type="caution">
    <text evidence="6">The sequence shown here is derived from an EMBL/GenBank/DDBJ whole genome shotgun (WGS) entry which is preliminary data.</text>
</comment>
<evidence type="ECO:0000259" key="5">
    <source>
        <dbReference type="Pfam" id="PF05175"/>
    </source>
</evidence>
<dbReference type="GO" id="GO:0005829">
    <property type="term" value="C:cytosol"/>
    <property type="evidence" value="ECO:0007669"/>
    <property type="project" value="TreeGrafter"/>
</dbReference>
<dbReference type="GO" id="GO:0032259">
    <property type="term" value="P:methylation"/>
    <property type="evidence" value="ECO:0007669"/>
    <property type="project" value="UniProtKB-KW"/>
</dbReference>
<dbReference type="Pfam" id="PF05175">
    <property type="entry name" value="MTS"/>
    <property type="match status" value="1"/>
</dbReference>
<dbReference type="HAMAP" id="MF_02125">
    <property type="entry name" value="L3_methyltr_PrmB"/>
    <property type="match status" value="1"/>
</dbReference>
<sequence>MHQETATLLTIRDLVRWGASRFNEEGLFFGHGTDNALDEAYTLVLSALHLADGVPDAYLGARLTDREREQVLALLRRRIDERIPAAYLTNRARFAGLDFYVDEQVLVPRSPIAELIEAGFTPWLQPEAVTRVLDLCTGSGCIAIGCAHAFPDASVDAVDLSPGALEVARVNIVRHRLEDRVEPIQSDLFQGLKGRRYDLIVSNPPYVSRDEYHQLPDEYHREPALGLEAGDEGLDLVARILAGAADHLEPDGILVVEVGSSAEALLQRYPQVPFLWLDFERGGDGVFLLTAEQLNDCRAAFREDD</sequence>
<dbReference type="AlphaFoldDB" id="A0A831RN68"/>
<protein>
    <recommendedName>
        <fullName evidence="4">Ribosomal protein uL3 glutamine methyltransferase</fullName>
        <shortName evidence="4">uL3 MTase</shortName>
        <ecNumber evidence="4">2.1.1.298</ecNumber>
    </recommendedName>
    <alternativeName>
        <fullName evidence="4">N5-glutamine methyltransferase PrmB</fullName>
    </alternativeName>
</protein>
<dbReference type="GO" id="GO:0003676">
    <property type="term" value="F:nucleic acid binding"/>
    <property type="evidence" value="ECO:0007669"/>
    <property type="project" value="InterPro"/>
</dbReference>
<dbReference type="GO" id="GO:0005840">
    <property type="term" value="C:ribosome"/>
    <property type="evidence" value="ECO:0007669"/>
    <property type="project" value="UniProtKB-KW"/>
</dbReference>
<dbReference type="PANTHER" id="PTHR47806:SF1">
    <property type="entry name" value="RIBOSOMAL PROTEIN UL3 GLUTAMINE METHYLTRANSFERASE"/>
    <property type="match status" value="1"/>
</dbReference>
<dbReference type="InterPro" id="IPR017127">
    <property type="entry name" value="Ribosome_uL3_MTase"/>
</dbReference>
<dbReference type="InterPro" id="IPR004556">
    <property type="entry name" value="HemK-like"/>
</dbReference>
<dbReference type="NCBIfam" id="TIGR00536">
    <property type="entry name" value="hemK_fam"/>
    <property type="match status" value="1"/>
</dbReference>